<comment type="caution">
    <text evidence="1">The sequence shown here is derived from an EMBL/GenBank/DDBJ whole genome shotgun (WGS) entry which is preliminary data.</text>
</comment>
<evidence type="ECO:0000313" key="1">
    <source>
        <dbReference type="EMBL" id="KLI63289.1"/>
    </source>
</evidence>
<protein>
    <submittedName>
        <fullName evidence="1">Uncharacterized protein</fullName>
    </submittedName>
</protein>
<organism evidence="1 2">
    <name type="scientific">Aurantiacibacter marinus</name>
    <dbReference type="NCBI Taxonomy" id="874156"/>
    <lineage>
        <taxon>Bacteria</taxon>
        <taxon>Pseudomonadati</taxon>
        <taxon>Pseudomonadota</taxon>
        <taxon>Alphaproteobacteria</taxon>
        <taxon>Sphingomonadales</taxon>
        <taxon>Erythrobacteraceae</taxon>
        <taxon>Aurantiacibacter</taxon>
    </lineage>
</organism>
<accession>A0A0H0XLV6</accession>
<dbReference type="Proteomes" id="UP000053455">
    <property type="component" value="Unassembled WGS sequence"/>
</dbReference>
<gene>
    <name evidence="1" type="ORF">AAV99_11540</name>
</gene>
<name>A0A0H0XLV6_9SPHN</name>
<reference evidence="1 2" key="1">
    <citation type="submission" date="2015-04" db="EMBL/GenBank/DDBJ databases">
        <title>The draft genome sequence of Erythrobacter marinus HWDM-33.</title>
        <authorList>
            <person name="Zhuang L."/>
            <person name="Liu Y."/>
            <person name="Shao Z."/>
        </authorList>
    </citation>
    <scope>NUCLEOTIDE SEQUENCE [LARGE SCALE GENOMIC DNA]</scope>
    <source>
        <strain evidence="1 2">HWDM-33</strain>
    </source>
</reference>
<dbReference type="EMBL" id="LBHU01000003">
    <property type="protein sequence ID" value="KLI63289.1"/>
    <property type="molecule type" value="Genomic_DNA"/>
</dbReference>
<dbReference type="PATRIC" id="fig|874156.12.peg.2368"/>
<sequence>MAAASFALAACNSGEEAAEAPAVDEAMVADEPAAEVALAADGQPATGTYEVTLADGSVITEIVNADGTMSWISSDGTEGSGTWRTDGPNVWCSTDEGEAETCSDEVVGEDGVWTSINRESGNTAIVVRADS</sequence>
<keyword evidence="2" id="KW-1185">Reference proteome</keyword>
<evidence type="ECO:0000313" key="2">
    <source>
        <dbReference type="Proteomes" id="UP000053455"/>
    </source>
</evidence>
<proteinExistence type="predicted"/>
<dbReference type="AlphaFoldDB" id="A0A0H0XLV6"/>